<dbReference type="OrthoDB" id="26525at2759"/>
<dbReference type="CDD" id="cd00051">
    <property type="entry name" value="EFh"/>
    <property type="match status" value="1"/>
</dbReference>
<dbReference type="EMBL" id="QJKJ01012124">
    <property type="protein sequence ID" value="RDX69405.1"/>
    <property type="molecule type" value="Genomic_DNA"/>
</dbReference>
<dbReference type="GO" id="GO:0005509">
    <property type="term" value="F:calcium ion binding"/>
    <property type="evidence" value="ECO:0007669"/>
    <property type="project" value="InterPro"/>
</dbReference>
<evidence type="ECO:0000313" key="3">
    <source>
        <dbReference type="EMBL" id="RDX69405.1"/>
    </source>
</evidence>
<dbReference type="PROSITE" id="PS50222">
    <property type="entry name" value="EF_HAND_2"/>
    <property type="match status" value="1"/>
</dbReference>
<feature type="non-terminal residue" evidence="3">
    <location>
        <position position="1"/>
    </location>
</feature>
<dbReference type="STRING" id="157652.A0A371ETN0"/>
<organism evidence="3 4">
    <name type="scientific">Mucuna pruriens</name>
    <name type="common">Velvet bean</name>
    <name type="synonym">Dolichos pruriens</name>
    <dbReference type="NCBI Taxonomy" id="157652"/>
    <lineage>
        <taxon>Eukaryota</taxon>
        <taxon>Viridiplantae</taxon>
        <taxon>Streptophyta</taxon>
        <taxon>Embryophyta</taxon>
        <taxon>Tracheophyta</taxon>
        <taxon>Spermatophyta</taxon>
        <taxon>Magnoliopsida</taxon>
        <taxon>eudicotyledons</taxon>
        <taxon>Gunneridae</taxon>
        <taxon>Pentapetalae</taxon>
        <taxon>rosids</taxon>
        <taxon>fabids</taxon>
        <taxon>Fabales</taxon>
        <taxon>Fabaceae</taxon>
        <taxon>Papilionoideae</taxon>
        <taxon>50 kb inversion clade</taxon>
        <taxon>NPAAA clade</taxon>
        <taxon>indigoferoid/millettioid clade</taxon>
        <taxon>Phaseoleae</taxon>
        <taxon>Mucuna</taxon>
    </lineage>
</organism>
<reference evidence="3" key="1">
    <citation type="submission" date="2018-05" db="EMBL/GenBank/DDBJ databases">
        <title>Draft genome of Mucuna pruriens seed.</title>
        <authorList>
            <person name="Nnadi N.E."/>
            <person name="Vos R."/>
            <person name="Hasami M.H."/>
            <person name="Devisetty U.K."/>
            <person name="Aguiy J.C."/>
        </authorList>
    </citation>
    <scope>NUCLEOTIDE SEQUENCE [LARGE SCALE GENOMIC DNA]</scope>
    <source>
        <strain evidence="3">JCA_2017</strain>
    </source>
</reference>
<comment type="caution">
    <text evidence="3">The sequence shown here is derived from an EMBL/GenBank/DDBJ whole genome shotgun (WGS) entry which is preliminary data.</text>
</comment>
<dbReference type="Proteomes" id="UP000257109">
    <property type="component" value="Unassembled WGS sequence"/>
</dbReference>
<dbReference type="PROSITE" id="PS00018">
    <property type="entry name" value="EF_HAND_1"/>
    <property type="match status" value="1"/>
</dbReference>
<dbReference type="AlphaFoldDB" id="A0A371ETN0"/>
<sequence>MPVCIPIYTTKNLPPNITTAEKQIRDILSRADSNKDGCLSKDELKKAFKEFGSKWPGWRASYFLNKFDTNHDGVLSGEQLDIIVDYALTKYKFKELSNII</sequence>
<proteinExistence type="predicted"/>
<dbReference type="InterPro" id="IPR011992">
    <property type="entry name" value="EF-hand-dom_pair"/>
</dbReference>
<dbReference type="InterPro" id="IPR002048">
    <property type="entry name" value="EF_hand_dom"/>
</dbReference>
<dbReference type="SUPFAM" id="SSF47473">
    <property type="entry name" value="EF-hand"/>
    <property type="match status" value="1"/>
</dbReference>
<evidence type="ECO:0000313" key="4">
    <source>
        <dbReference type="Proteomes" id="UP000257109"/>
    </source>
</evidence>
<protein>
    <recommendedName>
        <fullName evidence="2">EF-hand domain-containing protein</fullName>
    </recommendedName>
</protein>
<keyword evidence="1" id="KW-0106">Calcium</keyword>
<accession>A0A371ETN0</accession>
<dbReference type="Pfam" id="PF13499">
    <property type="entry name" value="EF-hand_7"/>
    <property type="match status" value="1"/>
</dbReference>
<name>A0A371ETN0_MUCPR</name>
<evidence type="ECO:0000256" key="1">
    <source>
        <dbReference type="ARBA" id="ARBA00022837"/>
    </source>
</evidence>
<gene>
    <name evidence="3" type="ORF">CR513_51484</name>
</gene>
<feature type="domain" description="EF-hand" evidence="2">
    <location>
        <begin position="19"/>
        <end position="54"/>
    </location>
</feature>
<keyword evidence="4" id="KW-1185">Reference proteome</keyword>
<evidence type="ECO:0000259" key="2">
    <source>
        <dbReference type="PROSITE" id="PS50222"/>
    </source>
</evidence>
<dbReference type="InterPro" id="IPR018247">
    <property type="entry name" value="EF_Hand_1_Ca_BS"/>
</dbReference>
<dbReference type="Gene3D" id="1.10.238.10">
    <property type="entry name" value="EF-hand"/>
    <property type="match status" value="1"/>
</dbReference>